<dbReference type="EMBL" id="FXAH01000003">
    <property type="protein sequence ID" value="SMF17619.1"/>
    <property type="molecule type" value="Genomic_DNA"/>
</dbReference>
<keyword evidence="2" id="KW-1185">Reference proteome</keyword>
<protein>
    <submittedName>
        <fullName evidence="1">Uncharacterized protein</fullName>
    </submittedName>
</protein>
<gene>
    <name evidence="1" type="ORF">SAMN06295900_103367</name>
</gene>
<evidence type="ECO:0000313" key="1">
    <source>
        <dbReference type="EMBL" id="SMF17619.1"/>
    </source>
</evidence>
<evidence type="ECO:0000313" key="2">
    <source>
        <dbReference type="Proteomes" id="UP000192911"/>
    </source>
</evidence>
<reference evidence="2" key="1">
    <citation type="submission" date="2017-04" db="EMBL/GenBank/DDBJ databases">
        <authorList>
            <person name="Varghese N."/>
            <person name="Submissions S."/>
        </authorList>
    </citation>
    <scope>NUCLEOTIDE SEQUENCE [LARGE SCALE GENOMIC DNA]</scope>
    <source>
        <strain evidence="2">Ballard 720</strain>
    </source>
</reference>
<dbReference type="Proteomes" id="UP000192911">
    <property type="component" value="Unassembled WGS sequence"/>
</dbReference>
<sequence length="32" mass="3654">MPVMAVLGFSTELPMRNRDDAVRAIRSQETDF</sequence>
<accession>A0A1X7DLA3</accession>
<proteinExistence type="predicted"/>
<dbReference type="AlphaFoldDB" id="A0A1X7DLA3"/>
<organism evidence="1 2">
    <name type="scientific">Trinickia caryophylli</name>
    <name type="common">Paraburkholderia caryophylli</name>
    <dbReference type="NCBI Taxonomy" id="28094"/>
    <lineage>
        <taxon>Bacteria</taxon>
        <taxon>Pseudomonadati</taxon>
        <taxon>Pseudomonadota</taxon>
        <taxon>Betaproteobacteria</taxon>
        <taxon>Burkholderiales</taxon>
        <taxon>Burkholderiaceae</taxon>
        <taxon>Trinickia</taxon>
    </lineage>
</organism>
<name>A0A1X7DLA3_TRICW</name>